<organism evidence="2 3">
    <name type="scientific">Pseudomonas schmalbachii</name>
    <dbReference type="NCBI Taxonomy" id="2816993"/>
    <lineage>
        <taxon>Bacteria</taxon>
        <taxon>Pseudomonadati</taxon>
        <taxon>Pseudomonadota</taxon>
        <taxon>Gammaproteobacteria</taxon>
        <taxon>Pseudomonadales</taxon>
        <taxon>Pseudomonadaceae</taxon>
        <taxon>Pseudomonas</taxon>
    </lineage>
</organism>
<proteinExistence type="predicted"/>
<sequence length="136" mass="15100">MTDASLTIIQNPVLDDAQCAEIAALYRAVGWGHPGTPAELRDIYDYPSYYLLALDGERVIGLLRAENENAQTTWLAELAVLPEHQASGIGKALMQRFLADHPRTRLYTDATDGVEEFFRRHGIALRRPLVPGPSKV</sequence>
<dbReference type="CDD" id="cd04301">
    <property type="entry name" value="NAT_SF"/>
    <property type="match status" value="1"/>
</dbReference>
<dbReference type="Pfam" id="PF00583">
    <property type="entry name" value="Acetyltransf_1"/>
    <property type="match status" value="1"/>
</dbReference>
<dbReference type="Proteomes" id="UP000669060">
    <property type="component" value="Unassembled WGS sequence"/>
</dbReference>
<feature type="domain" description="N-acetyltransferase" evidence="1">
    <location>
        <begin position="12"/>
        <end position="136"/>
    </location>
</feature>
<keyword evidence="3" id="KW-1185">Reference proteome</keyword>
<comment type="caution">
    <text evidence="2">The sequence shown here is derived from an EMBL/GenBank/DDBJ whole genome shotgun (WGS) entry which is preliminary data.</text>
</comment>
<dbReference type="InterPro" id="IPR016181">
    <property type="entry name" value="Acyl_CoA_acyltransferase"/>
</dbReference>
<evidence type="ECO:0000259" key="1">
    <source>
        <dbReference type="PROSITE" id="PS51186"/>
    </source>
</evidence>
<dbReference type="Gene3D" id="3.40.630.30">
    <property type="match status" value="1"/>
</dbReference>
<reference evidence="2 3" key="1">
    <citation type="submission" date="2020-12" db="EMBL/GenBank/DDBJ databases">
        <title>Pseudomonas schmalbachii sp. nov. isolated from millipede gut.</title>
        <authorList>
            <person name="Shelomi M."/>
        </authorList>
    </citation>
    <scope>NUCLEOTIDE SEQUENCE [LARGE SCALE GENOMIC DNA]</scope>
    <source>
        <strain evidence="2 3">Milli4</strain>
    </source>
</reference>
<evidence type="ECO:0000313" key="2">
    <source>
        <dbReference type="EMBL" id="MBO3278269.1"/>
    </source>
</evidence>
<gene>
    <name evidence="2" type="ORF">JFY56_23875</name>
</gene>
<evidence type="ECO:0000313" key="3">
    <source>
        <dbReference type="Proteomes" id="UP000669060"/>
    </source>
</evidence>
<protein>
    <submittedName>
        <fullName evidence="2">GNAT family N-acetyltransferase</fullName>
    </submittedName>
</protein>
<name>A0ABS3TX57_9PSED</name>
<dbReference type="RefSeq" id="WP_208316768.1">
    <property type="nucleotide sequence ID" value="NZ_JAELYA010000013.1"/>
</dbReference>
<accession>A0ABS3TX57</accession>
<dbReference type="PROSITE" id="PS51186">
    <property type="entry name" value="GNAT"/>
    <property type="match status" value="1"/>
</dbReference>
<dbReference type="SUPFAM" id="SSF55729">
    <property type="entry name" value="Acyl-CoA N-acyltransferases (Nat)"/>
    <property type="match status" value="1"/>
</dbReference>
<dbReference type="EMBL" id="JAELYA010000013">
    <property type="protein sequence ID" value="MBO3278269.1"/>
    <property type="molecule type" value="Genomic_DNA"/>
</dbReference>
<dbReference type="InterPro" id="IPR000182">
    <property type="entry name" value="GNAT_dom"/>
</dbReference>